<gene>
    <name evidence="1" type="ORF">B4918_31565</name>
</gene>
<dbReference type="NCBIfam" id="TIGR01764">
    <property type="entry name" value="excise"/>
    <property type="match status" value="1"/>
</dbReference>
<name>A0A9W3XMC7_BACTU</name>
<protein>
    <submittedName>
        <fullName evidence="1">Excisionase</fullName>
    </submittedName>
</protein>
<dbReference type="AlphaFoldDB" id="A0A9W3XMC7"/>
<sequence length="71" mass="8151">MERSTLTAREAAIYLGVSIDLVYKESIYGSLPCVRIGKRKIFRKEALDRWMTSQELRCLDGGLKINVRCDL</sequence>
<evidence type="ECO:0000313" key="2">
    <source>
        <dbReference type="Proteomes" id="UP000191057"/>
    </source>
</evidence>
<dbReference type="RefSeq" id="WP_002126051.1">
    <property type="nucleotide sequence ID" value="NZ_JARSYF010000002.1"/>
</dbReference>
<dbReference type="InterPro" id="IPR041657">
    <property type="entry name" value="HTH_17"/>
</dbReference>
<organism evidence="1 2">
    <name type="scientific">Bacillus thuringiensis</name>
    <dbReference type="NCBI Taxonomy" id="1428"/>
    <lineage>
        <taxon>Bacteria</taxon>
        <taxon>Bacillati</taxon>
        <taxon>Bacillota</taxon>
        <taxon>Bacilli</taxon>
        <taxon>Bacillales</taxon>
        <taxon>Bacillaceae</taxon>
        <taxon>Bacillus</taxon>
        <taxon>Bacillus cereus group</taxon>
    </lineage>
</organism>
<dbReference type="Proteomes" id="UP000191057">
    <property type="component" value="Plasmid unnamed3"/>
</dbReference>
<geneLocation type="plasmid" evidence="1 2">
    <name>unnamed3</name>
</geneLocation>
<reference evidence="1 2" key="1">
    <citation type="submission" date="2017-03" db="EMBL/GenBank/DDBJ databases">
        <title>Complete genome sequence of Bacillus thuringiensis L-7601, a novel melanin producing strain.</title>
        <authorList>
            <person name="Cai J."/>
            <person name="Cao Z."/>
            <person name="Tan T."/>
        </authorList>
    </citation>
    <scope>NUCLEOTIDE SEQUENCE [LARGE SCALE GENOMIC DNA]</scope>
    <source>
        <strain evidence="1 2">L-7601</strain>
        <plasmid evidence="1 2">unnamed3</plasmid>
    </source>
</reference>
<accession>A0A9W3XMC7</accession>
<dbReference type="InterPro" id="IPR010093">
    <property type="entry name" value="SinI_DNA-bd"/>
</dbReference>
<evidence type="ECO:0000313" key="1">
    <source>
        <dbReference type="EMBL" id="AQY42444.1"/>
    </source>
</evidence>
<dbReference type="InterPro" id="IPR009061">
    <property type="entry name" value="DNA-bd_dom_put_sf"/>
</dbReference>
<keyword evidence="1" id="KW-0614">Plasmid</keyword>
<dbReference type="EMBL" id="CP020005">
    <property type="protein sequence ID" value="AQY42444.1"/>
    <property type="molecule type" value="Genomic_DNA"/>
</dbReference>
<dbReference type="Pfam" id="PF12728">
    <property type="entry name" value="HTH_17"/>
    <property type="match status" value="1"/>
</dbReference>
<dbReference type="GO" id="GO:0003677">
    <property type="term" value="F:DNA binding"/>
    <property type="evidence" value="ECO:0007669"/>
    <property type="project" value="InterPro"/>
</dbReference>
<dbReference type="SUPFAM" id="SSF46955">
    <property type="entry name" value="Putative DNA-binding domain"/>
    <property type="match status" value="1"/>
</dbReference>
<proteinExistence type="predicted"/>